<feature type="compositionally biased region" description="Pro residues" evidence="1">
    <location>
        <begin position="20"/>
        <end position="29"/>
    </location>
</feature>
<feature type="region of interest" description="Disordered" evidence="1">
    <location>
        <begin position="1220"/>
        <end position="1341"/>
    </location>
</feature>
<feature type="compositionally biased region" description="Polar residues" evidence="1">
    <location>
        <begin position="482"/>
        <end position="497"/>
    </location>
</feature>
<dbReference type="Pfam" id="PF16486">
    <property type="entry name" value="ArgoN"/>
    <property type="match status" value="1"/>
</dbReference>
<feature type="compositionally biased region" description="Polar residues" evidence="1">
    <location>
        <begin position="337"/>
        <end position="358"/>
    </location>
</feature>
<feature type="region of interest" description="Disordered" evidence="1">
    <location>
        <begin position="2367"/>
        <end position="2452"/>
    </location>
</feature>
<evidence type="ECO:0000313" key="4">
    <source>
        <dbReference type="Proteomes" id="UP000383932"/>
    </source>
</evidence>
<reference evidence="3 4" key="1">
    <citation type="journal article" date="2019" name="Fungal Biol. Biotechnol.">
        <title>Draft genome sequence of fastidious pathogen Ceratobasidium theobromae, which causes vascular-streak dieback in Theobroma cacao.</title>
        <authorList>
            <person name="Ali S.S."/>
            <person name="Asman A."/>
            <person name="Shao J."/>
            <person name="Firmansyah A.P."/>
            <person name="Susilo A.W."/>
            <person name="Rosmana A."/>
            <person name="McMahon P."/>
            <person name="Junaid M."/>
            <person name="Guest D."/>
            <person name="Kheng T.Y."/>
            <person name="Meinhardt L.W."/>
            <person name="Bailey B.A."/>
        </authorList>
    </citation>
    <scope>NUCLEOTIDE SEQUENCE [LARGE SCALE GENOMIC DNA]</scope>
    <source>
        <strain evidence="3 4">CT2</strain>
    </source>
</reference>
<feature type="compositionally biased region" description="Basic residues" evidence="1">
    <location>
        <begin position="1294"/>
        <end position="1309"/>
    </location>
</feature>
<feature type="region of interest" description="Disordered" evidence="1">
    <location>
        <begin position="814"/>
        <end position="866"/>
    </location>
</feature>
<feature type="region of interest" description="Disordered" evidence="1">
    <location>
        <begin position="1586"/>
        <end position="1758"/>
    </location>
</feature>
<feature type="compositionally biased region" description="Basic and acidic residues" evidence="1">
    <location>
        <begin position="694"/>
        <end position="707"/>
    </location>
</feature>
<organism evidence="3 4">
    <name type="scientific">Ceratobasidium theobromae</name>
    <dbReference type="NCBI Taxonomy" id="1582974"/>
    <lineage>
        <taxon>Eukaryota</taxon>
        <taxon>Fungi</taxon>
        <taxon>Dikarya</taxon>
        <taxon>Basidiomycota</taxon>
        <taxon>Agaricomycotina</taxon>
        <taxon>Agaricomycetes</taxon>
        <taxon>Cantharellales</taxon>
        <taxon>Ceratobasidiaceae</taxon>
        <taxon>Ceratobasidium</taxon>
    </lineage>
</organism>
<feature type="region of interest" description="Disordered" evidence="1">
    <location>
        <begin position="1435"/>
        <end position="1476"/>
    </location>
</feature>
<feature type="compositionally biased region" description="Polar residues" evidence="1">
    <location>
        <begin position="314"/>
        <end position="325"/>
    </location>
</feature>
<sequence length="2600" mass="270253">MPTKKKNSQKKSAVSGSATPIPPIAPTPPVEANETASNSPTSPIASIVVNGGKVDANDLGGFHIICAAPYSHLLISAVYFHTRLGISLAGPKNEDLKDTTSPTETVSTGPAEAAPSTTENASAPTMSKSQQKKAKRAAAAAKAGANDSLPAPTAELDSAANKLDSAASKSEPENGSVPAAATNEIDKLANASDSTKPKDETTAPPADTEGDSWGFDDAEVSPADDALTKSVIADSTAQPESGSPVDASNDVQIASAEPNVSSVSSAVEDILNGDNIDKFSSLVTLAQPDASGDATKLPSLTLDQPEPASALPKSDTTPPSETSQIPVIPSGAVAEQSGISTLFDNNVPLPSTTEPNGTSYGGISMNLPPKPSDDDDTPLASLAGRTKPTINTGVRSTFSEGVMNTPKQTPSSVSKNSNNSGTESGLKTTGKGLANGVALQTPTTTSPGVSARGPGAVGFGAAAPSSSPVATTFGFGFGSGSPQKSTPKTTSGPSWGFNSKPPAPTATAKTKSGWGYLSDFANKARGAIENALHDEQPAPSTPRQRPPVVSASPKPSSSPLPNSVPESGSLSPTSSRPTRGMTSIDLEMAGIRAKAAPKREENQDKPIGSSATPLAKPGSPTSTNPLSTQAPEQTQSNILPVPEPQPVSSDERPLSTSDPAKVDQPELASSDDLKVTSALPPQASAHLTLSPDLLPREPAAETGKDGKLIAASDNVKTPPAALDSPINSKVDVTELRLNTHSLSDGQRSVSPSTKTDGATSDDKTPPTSVRPSPVDMRPSPASTRMPGPGFRPGFPANFTSLNAGLNAGRGLMGGPMFTRPAASPMSTPIGDEKNKFDPGHQSSDRDDVSSVVEGSETQDLESLASEPLVDSTLLPEVAINIESPTIPTIPTTFATPAPTIINPTFAMLSLKASQVDSEALPSDDKTVAGLSDSGREAATPIVDDAPVAEAVLAPVADVVEPLSVEPIEAPQEAKVNEPVIEATIEAVAEPTPQSVVESAVEPIAEFTAEPTVEPLSEPATEPAPEPVVELTAELAPAPVLEPVAEPAVEPVAEPVAEPVVDPAAEPASEPTPEPVAAPEVEPTTALEVEPAAETNVVPAEKPIEKEVKDVEPEPKLAIEVPAVVDTSAPKSSVPPTPGNKNKNKNKKNKKKGRKSAATHGEEDADDALSPVATETVPAVVSEPSELPPAPILESGPIVGLNPEPIIEPVLTSQSETVAAPVQDQLAQEAKANGANGDAIPSEIIEIPQLVPLSIEQQPPAPSEQPDLPLEAPTSQVVKGTNLKDEPSSTEKPAAKNKKGKNRSKSKNKRRDSSVLPPETPQSPTEAAQEAPPASEVKESELKAPELVESVVVEPAVVEPAVVEPAVVEPAAVESAAVESAAVEHTIVESISVDPIVVDASPVESIVPDPVPTEVTTAEPNVIVPSVEALPLVDSAPQAEEPQKSEESQAAVHEQAAETPKAAAQPLPESPVDPAPVVSEVPQVGVSAEPAVESCVVPSIESSEPVVPSTQVEQVEPEPTSEPIVDLVAVPASAPVAESIAEPVAKPVVETTAEPIAESIHETVVEPTTQPAIEKAESAVDLVAETTQAPAEVPTELVETPVAEVPEKEPPVVETEEAGTAAGKSSKKNKKNKNKNQAAKDISVEAESAPPAADKKISKSAKSKVPISSPVDDNKADKATTVLPSPVETAIAPPTTPKKKRNKKEKTNAVSVPPTPIEETSLVPNFSEAPPAITEPKLDEPETPPASHPVLSTAPQIQDATPKTIAVELPGIQSEVVPPTTQVHPHLVDTEAYPLQLEPRVLESVATEPALEVGPEPTLEAASAFEPVPESIPVAAAELVPVPLPEPASEAAPVVVEQQEMSVPILPEAPSAPPRSAVASPVPRAALPIIPEGSTPTKSKKSTKKSRGGKTPVLPRMPELSAPSPIRPATENFAPAETTVPLSSSPVSEPTSQSSQDAGSFEQDLSRAAKRNGSVSSITSIDTDSPPAVGPEKAKVRPAMPPLISIPIAPSIPGVGLHHNSSPNQGVQEEAEREEAHSPPPEESPSAAKEVSAKPDSAVQSSTSVFSRLRWFGFGLSTSPATEKPTEKPIEAPVAPTLPTPSQEDSREQDMPLRSTPEPKRTITSPVPLISPQSPAVEKTEWSRLPQRPAAITAIPVLSPSHRATPKRNSRALSPPPDPQQATMPSRAPSVSAVPPLMPVPMSALMPPTPVTPSTQPKIIAPRAIHHHNRISSSGSPSPQAPTQSKDNLTNGEEKERPPKRLSIAARALSPSSHAPSPVFQSPRSSEDCLPAYSPLTPNLNGGSDSKPVLRSILKQRSIVTPPAAETPVLSLSGISSPIPRLEFTVSRDVPIHDDWEHASAVRRDILASTTSRPPPQELSPAPIVETLTPAPTPTISRSRTVADGYKRTRSKHSLKELAPTSNKVNRTRTPSPSRGARPASKPMTTPPKPSLVPVLSDKIIRTKAPKPAKISTAVVRSPGNTYAQPLSSPILLTSENYEARHFENTVYQYDGIDSSEPPPPAMRKKIIDTLQKKVAPQLFTPLARASFDGGKMMYTHKRLNVSSREEFIVKLSEPDQESCEYKVQLKRIAAIKPHITTSFY</sequence>
<evidence type="ECO:0000256" key="1">
    <source>
        <dbReference type="SAM" id="MobiDB-lite"/>
    </source>
</evidence>
<feature type="region of interest" description="Disordered" evidence="1">
    <location>
        <begin position="289"/>
        <end position="513"/>
    </location>
</feature>
<feature type="compositionally biased region" description="Basic residues" evidence="1">
    <location>
        <begin position="1897"/>
        <end position="1907"/>
    </location>
</feature>
<feature type="region of interest" description="Disordered" evidence="1">
    <location>
        <begin position="1498"/>
        <end position="1519"/>
    </location>
</feature>
<feature type="compositionally biased region" description="Polar residues" evidence="1">
    <location>
        <begin position="405"/>
        <end position="427"/>
    </location>
</feature>
<feature type="compositionally biased region" description="Polar residues" evidence="1">
    <location>
        <begin position="388"/>
        <end position="399"/>
    </location>
</feature>
<feature type="compositionally biased region" description="Low complexity" evidence="1">
    <location>
        <begin position="459"/>
        <end position="474"/>
    </location>
</feature>
<feature type="region of interest" description="Disordered" evidence="1">
    <location>
        <begin position="1"/>
        <end position="42"/>
    </location>
</feature>
<feature type="compositionally biased region" description="Low complexity" evidence="1">
    <location>
        <begin position="546"/>
        <end position="567"/>
    </location>
</feature>
<feature type="compositionally biased region" description="Acidic residues" evidence="1">
    <location>
        <begin position="208"/>
        <end position="219"/>
    </location>
</feature>
<dbReference type="Proteomes" id="UP000383932">
    <property type="component" value="Unassembled WGS sequence"/>
</dbReference>
<keyword evidence="4" id="KW-1185">Reference proteome</keyword>
<feature type="compositionally biased region" description="Low complexity" evidence="1">
    <location>
        <begin position="1975"/>
        <end position="1986"/>
    </location>
</feature>
<feature type="compositionally biased region" description="Basic and acidic residues" evidence="1">
    <location>
        <begin position="1101"/>
        <end position="1116"/>
    </location>
</feature>
<feature type="domain" description="Protein argonaute N-terminal" evidence="2">
    <location>
        <begin position="2498"/>
        <end position="2593"/>
    </location>
</feature>
<feature type="compositionally biased region" description="Polar residues" evidence="1">
    <location>
        <begin position="619"/>
        <end position="638"/>
    </location>
</feature>
<feature type="compositionally biased region" description="Polar residues" evidence="1">
    <location>
        <begin position="736"/>
        <end position="758"/>
    </location>
</feature>
<feature type="region of interest" description="Disordered" evidence="1">
    <location>
        <begin position="527"/>
        <end position="794"/>
    </location>
</feature>
<dbReference type="InterPro" id="IPR032474">
    <property type="entry name" value="Argonaute_N"/>
</dbReference>
<proteinExistence type="predicted"/>
<feature type="compositionally biased region" description="Basic and acidic residues" evidence="1">
    <location>
        <begin position="2103"/>
        <end position="2120"/>
    </location>
</feature>
<feature type="region of interest" description="Disordered" evidence="1">
    <location>
        <begin position="1087"/>
        <end position="1203"/>
    </location>
</feature>
<dbReference type="OrthoDB" id="3241998at2759"/>
<protein>
    <submittedName>
        <fullName evidence="3">Proteophosphoglycan ppg4</fullName>
    </submittedName>
</protein>
<accession>A0A5N5QM38</accession>
<feature type="region of interest" description="Disordered" evidence="1">
    <location>
        <begin position="1885"/>
        <end position="2062"/>
    </location>
</feature>
<feature type="compositionally biased region" description="Low complexity" evidence="1">
    <location>
        <begin position="2001"/>
        <end position="2012"/>
    </location>
</feature>
<feature type="compositionally biased region" description="Polar residues" evidence="1">
    <location>
        <begin position="568"/>
        <end position="581"/>
    </location>
</feature>
<dbReference type="EMBL" id="SSOP01000052">
    <property type="protein sequence ID" value="KAB5592852.1"/>
    <property type="molecule type" value="Genomic_DNA"/>
</dbReference>
<feature type="compositionally biased region" description="Basic residues" evidence="1">
    <location>
        <begin position="1624"/>
        <end position="1633"/>
    </location>
</feature>
<feature type="compositionally biased region" description="Low complexity" evidence="1">
    <location>
        <begin position="1936"/>
        <end position="1955"/>
    </location>
</feature>
<feature type="compositionally biased region" description="Polar residues" evidence="1">
    <location>
        <begin position="115"/>
        <end position="129"/>
    </location>
</feature>
<evidence type="ECO:0000259" key="2">
    <source>
        <dbReference type="Pfam" id="PF16486"/>
    </source>
</evidence>
<feature type="compositionally biased region" description="Polar residues" evidence="1">
    <location>
        <begin position="2419"/>
        <end position="2432"/>
    </location>
</feature>
<feature type="compositionally biased region" description="Polar residues" evidence="1">
    <location>
        <begin position="99"/>
        <end position="108"/>
    </location>
</feature>
<feature type="compositionally biased region" description="Low complexity" evidence="1">
    <location>
        <begin position="1498"/>
        <end position="1508"/>
    </location>
</feature>
<feature type="compositionally biased region" description="Polar residues" evidence="1">
    <location>
        <begin position="438"/>
        <end position="448"/>
    </location>
</feature>
<feature type="region of interest" description="Disordered" evidence="1">
    <location>
        <begin position="2075"/>
        <end position="2303"/>
    </location>
</feature>
<gene>
    <name evidence="3" type="ORF">CTheo_3712</name>
</gene>
<feature type="compositionally biased region" description="Polar residues" evidence="1">
    <location>
        <begin position="2269"/>
        <end position="2283"/>
    </location>
</feature>
<feature type="region of interest" description="Disordered" evidence="1">
    <location>
        <begin position="89"/>
        <end position="263"/>
    </location>
</feature>
<feature type="compositionally biased region" description="Low complexity" evidence="1">
    <location>
        <begin position="2184"/>
        <end position="2194"/>
    </location>
</feature>
<feature type="compositionally biased region" description="Basic residues" evidence="1">
    <location>
        <begin position="1141"/>
        <end position="1156"/>
    </location>
</feature>
<comment type="caution">
    <text evidence="3">The sequence shown here is derived from an EMBL/GenBank/DDBJ whole genome shotgun (WGS) entry which is preliminary data.</text>
</comment>
<evidence type="ECO:0000313" key="3">
    <source>
        <dbReference type="EMBL" id="KAB5592852.1"/>
    </source>
</evidence>
<feature type="compositionally biased region" description="Polar residues" evidence="1">
    <location>
        <begin position="2230"/>
        <end position="2250"/>
    </location>
</feature>
<feature type="compositionally biased region" description="Basic and acidic residues" evidence="1">
    <location>
        <begin position="830"/>
        <end position="848"/>
    </location>
</feature>
<name>A0A5N5QM38_9AGAM</name>